<keyword evidence="2" id="KW-1185">Reference proteome</keyword>
<sequence length="126" mass="14263">MYPGSQFNFPWSGDVVQRIDPDFFFGAIPEGAGIGEIEKEVFKVASYGKQLGLITEVLLTLTEEAKLTAEPKGSLRTLKDIHAKIEEVKKKKKDEIRKNARSVLEKLKASDEGELKKLLNDYKEYM</sequence>
<protein>
    <submittedName>
        <fullName evidence="1">Uncharacterized protein</fullName>
    </submittedName>
</protein>
<evidence type="ECO:0000313" key="2">
    <source>
        <dbReference type="Proteomes" id="UP001320148"/>
    </source>
</evidence>
<name>A0ABN6F603_9BACT</name>
<gene>
    <name evidence="1" type="ORF">DSLASN_25830</name>
</gene>
<dbReference type="RefSeq" id="WP_236888384.1">
    <property type="nucleotide sequence ID" value="NZ_AP024488.1"/>
</dbReference>
<dbReference type="EMBL" id="AP024488">
    <property type="protein sequence ID" value="BCS96951.1"/>
    <property type="molecule type" value="Genomic_DNA"/>
</dbReference>
<organism evidence="1 2">
    <name type="scientific">Desulfoluna limicola</name>
    <dbReference type="NCBI Taxonomy" id="2810562"/>
    <lineage>
        <taxon>Bacteria</taxon>
        <taxon>Pseudomonadati</taxon>
        <taxon>Thermodesulfobacteriota</taxon>
        <taxon>Desulfobacteria</taxon>
        <taxon>Desulfobacterales</taxon>
        <taxon>Desulfolunaceae</taxon>
        <taxon>Desulfoluna</taxon>
    </lineage>
</organism>
<dbReference type="Proteomes" id="UP001320148">
    <property type="component" value="Chromosome"/>
</dbReference>
<reference evidence="1 2" key="1">
    <citation type="submission" date="2021-02" db="EMBL/GenBank/DDBJ databases">
        <title>Complete genome of Desulfoluna sp. strain ASN36.</title>
        <authorList>
            <person name="Takahashi A."/>
            <person name="Kojima H."/>
            <person name="Fukui M."/>
        </authorList>
    </citation>
    <scope>NUCLEOTIDE SEQUENCE [LARGE SCALE GENOMIC DNA]</scope>
    <source>
        <strain evidence="1 2">ASN36</strain>
    </source>
</reference>
<accession>A0ABN6F603</accession>
<evidence type="ECO:0000313" key="1">
    <source>
        <dbReference type="EMBL" id="BCS96951.1"/>
    </source>
</evidence>
<proteinExistence type="predicted"/>